<dbReference type="InterPro" id="IPR036737">
    <property type="entry name" value="OmpA-like_sf"/>
</dbReference>
<keyword evidence="5" id="KW-0732">Signal</keyword>
<evidence type="ECO:0000256" key="1">
    <source>
        <dbReference type="ARBA" id="ARBA00004442"/>
    </source>
</evidence>
<evidence type="ECO:0000259" key="6">
    <source>
        <dbReference type="PROSITE" id="PS51123"/>
    </source>
</evidence>
<keyword evidence="2 4" id="KW-0472">Membrane</keyword>
<accession>A0A378RN67</accession>
<dbReference type="CDD" id="cd07185">
    <property type="entry name" value="OmpA_C-like"/>
    <property type="match status" value="1"/>
</dbReference>
<dbReference type="Gene3D" id="2.120.10.30">
    <property type="entry name" value="TolB, C-terminal domain"/>
    <property type="match status" value="1"/>
</dbReference>
<dbReference type="InterPro" id="IPR008969">
    <property type="entry name" value="CarboxyPept-like_regulatory"/>
</dbReference>
<dbReference type="SUPFAM" id="SSF49464">
    <property type="entry name" value="Carboxypeptidase regulatory domain-like"/>
    <property type="match status" value="1"/>
</dbReference>
<dbReference type="Proteomes" id="UP000255024">
    <property type="component" value="Unassembled WGS sequence"/>
</dbReference>
<dbReference type="PROSITE" id="PS51123">
    <property type="entry name" value="OMPA_2"/>
    <property type="match status" value="1"/>
</dbReference>
<dbReference type="InterPro" id="IPR006665">
    <property type="entry name" value="OmpA-like"/>
</dbReference>
<dbReference type="AlphaFoldDB" id="A0A378RN67"/>
<keyword evidence="3" id="KW-0998">Cell outer membrane</keyword>
<dbReference type="GO" id="GO:0009279">
    <property type="term" value="C:cell outer membrane"/>
    <property type="evidence" value="ECO:0007669"/>
    <property type="project" value="UniProtKB-SubCell"/>
</dbReference>
<name>A0A378RN67_MYROD</name>
<sequence length="653" mass="75079">MMKKIISLGFLCLSMSFSTLGYSQIAREKKATKSFNRWAYFDAIKIYERMAEKGYINTLILKNLADSYYFNSRFVEANQWYALLFEAEYEKKNLTELPSEYYYRYAQTLKSVGDYKKSQRLMEGFIEKEQEDSRAALYLANPYFLAYIENHSNRYDIQAFDFNSMHSDYGGTILDQQFIFTSTRTTKRKSRRKRNAWTNEGYSKLYAARINQLGMEEPVLFAPKLSSKVNDATAVFTQDGQTMYFTRNNSNARGKSKQNRKEVSVLKIYRVVKEKDGRWGHVEELPINSDNFNTAHPALTPDDKWLYFSSDRNGTVGQSDLFRVPLYENGTFGKVENLGKTINTAGKETFPFISSDYHLYFSSDGHPGLGGLDVYATKIYADGSLGPVLNMGEPINSNRDDFGFYLNPVLGKGFVSSNRIGGKGSDDIYFIAHKPCRQRVRGKIYDKETQEALVDALIIVSDLNFQKMDTLHTNSEGYYLSKLLNCTHKYRFKVEKSGYNTVEITSTIKNETGLQTLDIGLGKALKELQVDDNLADRLKLEPIYFDFDEASIRKDAAIELMKIVELMKEYPTIKIDIRSHTDSRGEEEYNFKLSDQRVKETMKWMVVQGIDPVRLTGRGYGETNLLNHCSKGVSCTETEHQVNRRCDFIIQEI</sequence>
<comment type="subcellular location">
    <subcellularLocation>
        <location evidence="1">Cell outer membrane</location>
    </subcellularLocation>
</comment>
<dbReference type="Gene3D" id="3.30.1330.60">
    <property type="entry name" value="OmpA-like domain"/>
    <property type="match status" value="1"/>
</dbReference>
<evidence type="ECO:0000313" key="7">
    <source>
        <dbReference type="EMBL" id="STZ27721.1"/>
    </source>
</evidence>
<keyword evidence="8" id="KW-1185">Reference proteome</keyword>
<dbReference type="SUPFAM" id="SSF103088">
    <property type="entry name" value="OmpA-like"/>
    <property type="match status" value="1"/>
</dbReference>
<dbReference type="InterPro" id="IPR006664">
    <property type="entry name" value="OMP_bac"/>
</dbReference>
<evidence type="ECO:0000256" key="5">
    <source>
        <dbReference type="SAM" id="SignalP"/>
    </source>
</evidence>
<organism evidence="7 8">
    <name type="scientific">Myroides odoratus</name>
    <name type="common">Flavobacterium odoratum</name>
    <dbReference type="NCBI Taxonomy" id="256"/>
    <lineage>
        <taxon>Bacteria</taxon>
        <taxon>Pseudomonadati</taxon>
        <taxon>Bacteroidota</taxon>
        <taxon>Flavobacteriia</taxon>
        <taxon>Flavobacteriales</taxon>
        <taxon>Flavobacteriaceae</taxon>
        <taxon>Myroides</taxon>
    </lineage>
</organism>
<reference evidence="7 8" key="1">
    <citation type="submission" date="2018-06" db="EMBL/GenBank/DDBJ databases">
        <authorList>
            <consortium name="Pathogen Informatics"/>
            <person name="Doyle S."/>
        </authorList>
    </citation>
    <scope>NUCLEOTIDE SEQUENCE [LARGE SCALE GENOMIC DNA]</scope>
    <source>
        <strain evidence="7 8">NCTC11179</strain>
    </source>
</reference>
<dbReference type="InterPro" id="IPR050330">
    <property type="entry name" value="Bact_OuterMem_StrucFunc"/>
</dbReference>
<feature type="chain" id="PRO_5016698818" evidence="5">
    <location>
        <begin position="22"/>
        <end position="653"/>
    </location>
</feature>
<evidence type="ECO:0000256" key="2">
    <source>
        <dbReference type="ARBA" id="ARBA00023136"/>
    </source>
</evidence>
<evidence type="ECO:0000256" key="3">
    <source>
        <dbReference type="ARBA" id="ARBA00023237"/>
    </source>
</evidence>
<proteinExistence type="predicted"/>
<dbReference type="SUPFAM" id="SSF48452">
    <property type="entry name" value="TPR-like"/>
    <property type="match status" value="1"/>
</dbReference>
<dbReference type="EMBL" id="UGQL01000001">
    <property type="protein sequence ID" value="STZ27721.1"/>
    <property type="molecule type" value="Genomic_DNA"/>
</dbReference>
<gene>
    <name evidence="7" type="primary">oprF_3</name>
    <name evidence="7" type="ORF">NCTC11179_01257</name>
</gene>
<dbReference type="Gene3D" id="2.60.40.1120">
    <property type="entry name" value="Carboxypeptidase-like, regulatory domain"/>
    <property type="match status" value="1"/>
</dbReference>
<dbReference type="Pfam" id="PF07676">
    <property type="entry name" value="PD40"/>
    <property type="match status" value="2"/>
</dbReference>
<dbReference type="PANTHER" id="PTHR30329">
    <property type="entry name" value="STATOR ELEMENT OF FLAGELLAR MOTOR COMPLEX"/>
    <property type="match status" value="1"/>
</dbReference>
<evidence type="ECO:0000313" key="8">
    <source>
        <dbReference type="Proteomes" id="UP000255024"/>
    </source>
</evidence>
<dbReference type="InterPro" id="IPR011042">
    <property type="entry name" value="6-blade_b-propeller_TolB-like"/>
</dbReference>
<feature type="domain" description="OmpA-like" evidence="6">
    <location>
        <begin position="532"/>
        <end position="653"/>
    </location>
</feature>
<dbReference type="PRINTS" id="PR01021">
    <property type="entry name" value="OMPADOMAIN"/>
</dbReference>
<dbReference type="SUPFAM" id="SSF82171">
    <property type="entry name" value="DPP6 N-terminal domain-like"/>
    <property type="match status" value="1"/>
</dbReference>
<dbReference type="InterPro" id="IPR011659">
    <property type="entry name" value="WD40"/>
</dbReference>
<dbReference type="RefSeq" id="WP_115090600.1">
    <property type="nucleotide sequence ID" value="NZ_CP068107.1"/>
</dbReference>
<evidence type="ECO:0000256" key="4">
    <source>
        <dbReference type="PROSITE-ProRule" id="PRU00473"/>
    </source>
</evidence>
<feature type="signal peptide" evidence="5">
    <location>
        <begin position="1"/>
        <end position="21"/>
    </location>
</feature>
<dbReference type="Pfam" id="PF00691">
    <property type="entry name" value="OmpA"/>
    <property type="match status" value="1"/>
</dbReference>
<dbReference type="PANTHER" id="PTHR30329:SF21">
    <property type="entry name" value="LIPOPROTEIN YIAD-RELATED"/>
    <property type="match status" value="1"/>
</dbReference>
<protein>
    <submittedName>
        <fullName evidence="7">Root adhesin</fullName>
    </submittedName>
</protein>
<dbReference type="InterPro" id="IPR011990">
    <property type="entry name" value="TPR-like_helical_dom_sf"/>
</dbReference>